<dbReference type="PANTHER" id="PTHR30441:SF8">
    <property type="entry name" value="DUF748 DOMAIN-CONTAINING PROTEIN"/>
    <property type="match status" value="1"/>
</dbReference>
<dbReference type="GO" id="GO:0005886">
    <property type="term" value="C:plasma membrane"/>
    <property type="evidence" value="ECO:0007669"/>
    <property type="project" value="TreeGrafter"/>
</dbReference>
<dbReference type="EMBL" id="CP012643">
    <property type="protein sequence ID" value="ALI98862.1"/>
    <property type="molecule type" value="Genomic_DNA"/>
</dbReference>
<proteinExistence type="predicted"/>
<feature type="domain" description="AsmA" evidence="2">
    <location>
        <begin position="5"/>
        <end position="175"/>
    </location>
</feature>
<keyword evidence="1" id="KW-1133">Transmembrane helix</keyword>
<keyword evidence="4" id="KW-1185">Reference proteome</keyword>
<sequence>MGSKKKLVKYFFFAVAGIFLIMALAGGLLYVYQDKIIGLFVAEANQHIKTKVAVEKIEVTWWEQFPEVAIRLQNVEVTEAVPGSKAPLAKLKKVYATFHPWDLWRSTYRIREIHLEDGEVQARVLPNGKVNYRFYQSADTIQNETMGFDLQHISLKNVHVVYQDAPRRQKYDVQAHEFTAALEMEGQVLQLKANGNTHIKTIRIGENEFLREKAITVASKLSIHTGQHLIALQPSEVQIGKAVYQLGGEIGYTNKMQLDLTVNGKNTDVQSILALLPPRYSDRLGQYRSNGDIYFKGKVKGEMSSSKNPFLDVEFGARGASLYHPDYKGKVEKVTLVGRFTNGAQRNSQTSLLELRNIKGTLHGKPFNGEVVYKNFSNPNLQLQLNAQVDLAHVLGLFPSKDLKKGSGQAQVRFAFSGNLHTFKTNPNSPAIQAHGDATLRQVSLLFRQHPMTFTGLNGTLLLNKNNVSVSNFKGQMGDTDILVSGQFKNALAWILFRGQKLRIEADVSSRFLNIDQVLAASSGKAARTPGKKGSAGSYAFNMPAQLELELNTSLNRLKFRRFKGRQLHGRIQLKDKVLSTSGMALQAAGGSFRIRGSMDARRPLIKVTSIANLDNINVDSLFYVFEDFGQTFIMQRHLRGELTAQINSDTYLDHNLSPRTDLVRAEIKTILRNGQLLDFAPMQKLSLFVKRNELSNLRFSEIRNNFYIRNRIVYIPEMEIRSSATRLSSITVSGTHTFDQVMDYHVRLPLKSQRPDKDARFGVIATSSTGNPNLFLTIKGKEGNFKVAYDQQRVRQKVAADLRREKKVIKEIFQGKSPEKKEAKTVKPSTVFFDF</sequence>
<evidence type="ECO:0000259" key="2">
    <source>
        <dbReference type="Pfam" id="PF05170"/>
    </source>
</evidence>
<name>A0A0P0C6B4_9BACT</name>
<dbReference type="InterPro" id="IPR007844">
    <property type="entry name" value="AsmA"/>
</dbReference>
<keyword evidence="1" id="KW-0812">Transmembrane</keyword>
<evidence type="ECO:0000256" key="1">
    <source>
        <dbReference type="SAM" id="Phobius"/>
    </source>
</evidence>
<dbReference type="Pfam" id="PF05170">
    <property type="entry name" value="AsmA"/>
    <property type="match status" value="1"/>
</dbReference>
<keyword evidence="1" id="KW-0472">Membrane</keyword>
<gene>
    <name evidence="3" type="ORF">DC20_07585</name>
</gene>
<dbReference type="KEGG" id="rti:DC20_07585"/>
<accession>A0A0P0C6B4</accession>
<evidence type="ECO:0000313" key="4">
    <source>
        <dbReference type="Proteomes" id="UP000061382"/>
    </source>
</evidence>
<organism evidence="3 4">
    <name type="scientific">Rufibacter tibetensis</name>
    <dbReference type="NCBI Taxonomy" id="512763"/>
    <lineage>
        <taxon>Bacteria</taxon>
        <taxon>Pseudomonadati</taxon>
        <taxon>Bacteroidota</taxon>
        <taxon>Cytophagia</taxon>
        <taxon>Cytophagales</taxon>
        <taxon>Hymenobacteraceae</taxon>
        <taxon>Rufibacter</taxon>
    </lineage>
</organism>
<dbReference type="GO" id="GO:0090313">
    <property type="term" value="P:regulation of protein targeting to membrane"/>
    <property type="evidence" value="ECO:0007669"/>
    <property type="project" value="TreeGrafter"/>
</dbReference>
<evidence type="ECO:0000313" key="3">
    <source>
        <dbReference type="EMBL" id="ALI98862.1"/>
    </source>
</evidence>
<dbReference type="PANTHER" id="PTHR30441">
    <property type="entry name" value="DUF748 DOMAIN-CONTAINING PROTEIN"/>
    <property type="match status" value="1"/>
</dbReference>
<dbReference type="InterPro" id="IPR052894">
    <property type="entry name" value="AsmA-related"/>
</dbReference>
<dbReference type="PATRIC" id="fig|512763.3.peg.1672"/>
<protein>
    <recommendedName>
        <fullName evidence="2">AsmA domain-containing protein</fullName>
    </recommendedName>
</protein>
<dbReference type="Proteomes" id="UP000061382">
    <property type="component" value="Chromosome"/>
</dbReference>
<dbReference type="STRING" id="512763.DC20_07585"/>
<dbReference type="AlphaFoldDB" id="A0A0P0C6B4"/>
<feature type="transmembrane region" description="Helical" evidence="1">
    <location>
        <begin position="7"/>
        <end position="32"/>
    </location>
</feature>
<reference evidence="3 4" key="1">
    <citation type="submission" date="2015-08" db="EMBL/GenBank/DDBJ databases">
        <title>Complete genome sequence of Rufibacter tibetensis strain 1351t, a radiation-resistant bacterium from tibet plateau.</title>
        <authorList>
            <person name="Dai J."/>
        </authorList>
    </citation>
    <scope>NUCLEOTIDE SEQUENCE [LARGE SCALE GENOMIC DNA]</scope>
    <source>
        <strain evidence="3 4">1351</strain>
    </source>
</reference>